<feature type="chain" id="PRO_5034624853" evidence="2">
    <location>
        <begin position="30"/>
        <end position="636"/>
    </location>
</feature>
<feature type="compositionally biased region" description="Basic and acidic residues" evidence="1">
    <location>
        <begin position="209"/>
        <end position="221"/>
    </location>
</feature>
<feature type="region of interest" description="Disordered" evidence="1">
    <location>
        <begin position="573"/>
        <end position="625"/>
    </location>
</feature>
<feature type="compositionally biased region" description="Basic and acidic residues" evidence="1">
    <location>
        <begin position="245"/>
        <end position="261"/>
    </location>
</feature>
<reference evidence="3" key="1">
    <citation type="submission" date="2021-05" db="EMBL/GenBank/DDBJ databases">
        <authorList>
            <person name="Alioto T."/>
            <person name="Alioto T."/>
            <person name="Gomez Garrido J."/>
        </authorList>
    </citation>
    <scope>NUCLEOTIDE SEQUENCE</scope>
</reference>
<sequence>MFLNKGVVFSKCFLVLLCIVSPLFVRVNAESNNNTLVKDLESILPRSSLAEDINKGSMAFNPVIHDQVGTIFKQNNERRDTKEYSTTNTSDENTTDQDSQEKNNSQNSTHQERIRVKNARTDAYGSSNQDVELDNLIDPSTKKETPSTAESDIRNDSETLKSAKSEQNESMQGIDGENVPSKEGNQKLLDSQTLEDPGKDVGLPLVDTGRSEIDENLEKSDGLNLEEESEPMRQFKADNIGLDWAEDKGDQNKPLRQDNRPNRQSKFAKDGLGLAKSDSHDAPCSQFGTLDCLTKFTLNLTDRTIKTWEMKCTYTFVKDDATLSVALKNAPDTKNSFALELSTPKSDYKTERKEDNLVPFCIPNDDTDSICLYFDDSVISQPKLVALHPYFVLGDHLEQTLPLGTLDLCLDEDLKKKPPIHHDFNQHTTHDLKNHGKEHHDWKQSKHHHQFGKLEMASTYEEHKVHKPLVQYWNPSENGGEHFDHHHSHDDDTQFSSSHQSNVYHHGNAPLFTYDNHGNAPLFTPGNQGNGYDSNLHSNVAQTYPGYYNGDNAFDKHYRGNAASYSSGNHGNNKIDYDSGNQGNHQYSNSPLYSPGYRNVNAYDSHHHSNAEHSRNYDNDIKEMSDNGWEPIISRL</sequence>
<feature type="compositionally biased region" description="Basic and acidic residues" evidence="1">
    <location>
        <begin position="479"/>
        <end position="492"/>
    </location>
</feature>
<feature type="compositionally biased region" description="Basic and acidic residues" evidence="1">
    <location>
        <begin position="140"/>
        <end position="167"/>
    </location>
</feature>
<evidence type="ECO:0000256" key="2">
    <source>
        <dbReference type="SAM" id="SignalP"/>
    </source>
</evidence>
<protein>
    <submittedName>
        <fullName evidence="3">Uncharacterized protein</fullName>
    </submittedName>
</protein>
<proteinExistence type="predicted"/>
<feature type="region of interest" description="Disordered" evidence="1">
    <location>
        <begin position="244"/>
        <end position="266"/>
    </location>
</feature>
<evidence type="ECO:0000256" key="1">
    <source>
        <dbReference type="SAM" id="MobiDB-lite"/>
    </source>
</evidence>
<organism evidence="3">
    <name type="scientific">Cacopsylla melanoneura</name>
    <dbReference type="NCBI Taxonomy" id="428564"/>
    <lineage>
        <taxon>Eukaryota</taxon>
        <taxon>Metazoa</taxon>
        <taxon>Ecdysozoa</taxon>
        <taxon>Arthropoda</taxon>
        <taxon>Hexapoda</taxon>
        <taxon>Insecta</taxon>
        <taxon>Pterygota</taxon>
        <taxon>Neoptera</taxon>
        <taxon>Paraneoptera</taxon>
        <taxon>Hemiptera</taxon>
        <taxon>Sternorrhyncha</taxon>
        <taxon>Psylloidea</taxon>
        <taxon>Psyllidae</taxon>
        <taxon>Psyllinae</taxon>
        <taxon>Cacopsylla</taxon>
    </lineage>
</organism>
<dbReference type="EMBL" id="HBUF01220470">
    <property type="protein sequence ID" value="CAG6669218.1"/>
    <property type="molecule type" value="Transcribed_RNA"/>
</dbReference>
<feature type="region of interest" description="Disordered" evidence="1">
    <location>
        <begin position="71"/>
        <end position="232"/>
    </location>
</feature>
<dbReference type="AlphaFoldDB" id="A0A8D8SGB5"/>
<name>A0A8D8SGB5_9HEMI</name>
<feature type="compositionally biased region" description="Polar residues" evidence="1">
    <location>
        <begin position="579"/>
        <end position="592"/>
    </location>
</feature>
<accession>A0A8D8SGB5</accession>
<keyword evidence="2" id="KW-0732">Signal</keyword>
<feature type="signal peptide" evidence="2">
    <location>
        <begin position="1"/>
        <end position="29"/>
    </location>
</feature>
<evidence type="ECO:0000313" key="3">
    <source>
        <dbReference type="EMBL" id="CAG6669218.1"/>
    </source>
</evidence>
<feature type="region of interest" description="Disordered" evidence="1">
    <location>
        <begin position="476"/>
        <end position="504"/>
    </location>
</feature>
<feature type="compositionally biased region" description="Basic and acidic residues" evidence="1">
    <location>
        <begin position="604"/>
        <end position="625"/>
    </location>
</feature>